<gene>
    <name evidence="1" type="primary">Dgri\GH20076</name>
    <name evidence="1" type="ORF">Dgri_GH20076</name>
</gene>
<dbReference type="Proteomes" id="UP000001070">
    <property type="component" value="Unassembled WGS sequence"/>
</dbReference>
<evidence type="ECO:0000313" key="2">
    <source>
        <dbReference type="Proteomes" id="UP000001070"/>
    </source>
</evidence>
<reference evidence="1 2" key="1">
    <citation type="journal article" date="2007" name="Nature">
        <title>Evolution of genes and genomes on the Drosophila phylogeny.</title>
        <authorList>
            <consortium name="Drosophila 12 Genomes Consortium"/>
            <person name="Clark A.G."/>
            <person name="Eisen M.B."/>
            <person name="Smith D.R."/>
            <person name="Bergman C.M."/>
            <person name="Oliver B."/>
            <person name="Markow T.A."/>
            <person name="Kaufman T.C."/>
            <person name="Kellis M."/>
            <person name="Gelbart W."/>
            <person name="Iyer V.N."/>
            <person name="Pollard D.A."/>
            <person name="Sackton T.B."/>
            <person name="Larracuente A.M."/>
            <person name="Singh N.D."/>
            <person name="Abad J.P."/>
            <person name="Abt D.N."/>
            <person name="Adryan B."/>
            <person name="Aguade M."/>
            <person name="Akashi H."/>
            <person name="Anderson W.W."/>
            <person name="Aquadro C.F."/>
            <person name="Ardell D.H."/>
            <person name="Arguello R."/>
            <person name="Artieri C.G."/>
            <person name="Barbash D.A."/>
            <person name="Barker D."/>
            <person name="Barsanti P."/>
            <person name="Batterham P."/>
            <person name="Batzoglou S."/>
            <person name="Begun D."/>
            <person name="Bhutkar A."/>
            <person name="Blanco E."/>
            <person name="Bosak S.A."/>
            <person name="Bradley R.K."/>
            <person name="Brand A.D."/>
            <person name="Brent M.R."/>
            <person name="Brooks A.N."/>
            <person name="Brown R.H."/>
            <person name="Butlin R.K."/>
            <person name="Caggese C."/>
            <person name="Calvi B.R."/>
            <person name="Bernardo de Carvalho A."/>
            <person name="Caspi A."/>
            <person name="Castrezana S."/>
            <person name="Celniker S.E."/>
            <person name="Chang J.L."/>
            <person name="Chapple C."/>
            <person name="Chatterji S."/>
            <person name="Chinwalla A."/>
            <person name="Civetta A."/>
            <person name="Clifton S.W."/>
            <person name="Comeron J.M."/>
            <person name="Costello J.C."/>
            <person name="Coyne J.A."/>
            <person name="Daub J."/>
            <person name="David R.G."/>
            <person name="Delcher A.L."/>
            <person name="Delehaunty K."/>
            <person name="Do C.B."/>
            <person name="Ebling H."/>
            <person name="Edwards K."/>
            <person name="Eickbush T."/>
            <person name="Evans J.D."/>
            <person name="Filipski A."/>
            <person name="Findeiss S."/>
            <person name="Freyhult E."/>
            <person name="Fulton L."/>
            <person name="Fulton R."/>
            <person name="Garcia A.C."/>
            <person name="Gardiner A."/>
            <person name="Garfield D.A."/>
            <person name="Garvin B.E."/>
            <person name="Gibson G."/>
            <person name="Gilbert D."/>
            <person name="Gnerre S."/>
            <person name="Godfrey J."/>
            <person name="Good R."/>
            <person name="Gotea V."/>
            <person name="Gravely B."/>
            <person name="Greenberg A.J."/>
            <person name="Griffiths-Jones S."/>
            <person name="Gross S."/>
            <person name="Guigo R."/>
            <person name="Gustafson E.A."/>
            <person name="Haerty W."/>
            <person name="Hahn M.W."/>
            <person name="Halligan D.L."/>
            <person name="Halpern A.L."/>
            <person name="Halter G.M."/>
            <person name="Han M.V."/>
            <person name="Heger A."/>
            <person name="Hillier L."/>
            <person name="Hinrichs A.S."/>
            <person name="Holmes I."/>
            <person name="Hoskins R.A."/>
            <person name="Hubisz M.J."/>
            <person name="Hultmark D."/>
            <person name="Huntley M.A."/>
            <person name="Jaffe D.B."/>
            <person name="Jagadeeshan S."/>
            <person name="Jeck W.R."/>
            <person name="Johnson J."/>
            <person name="Jones C.D."/>
            <person name="Jordan W.C."/>
            <person name="Karpen G.H."/>
            <person name="Kataoka E."/>
            <person name="Keightley P.D."/>
            <person name="Kheradpour P."/>
            <person name="Kirkness E.F."/>
            <person name="Koerich L.B."/>
            <person name="Kristiansen K."/>
            <person name="Kudrna D."/>
            <person name="Kulathinal R.J."/>
            <person name="Kumar S."/>
            <person name="Kwok R."/>
            <person name="Lander E."/>
            <person name="Langley C.H."/>
            <person name="Lapoint R."/>
            <person name="Lazzaro B.P."/>
            <person name="Lee S.J."/>
            <person name="Levesque L."/>
            <person name="Li R."/>
            <person name="Lin C.F."/>
            <person name="Lin M.F."/>
            <person name="Lindblad-Toh K."/>
            <person name="Llopart A."/>
            <person name="Long M."/>
            <person name="Low L."/>
            <person name="Lozovsky E."/>
            <person name="Lu J."/>
            <person name="Luo M."/>
            <person name="Machado C.A."/>
            <person name="Makalowski W."/>
            <person name="Marzo M."/>
            <person name="Matsuda M."/>
            <person name="Matzkin L."/>
            <person name="McAllister B."/>
            <person name="McBride C.S."/>
            <person name="McKernan B."/>
            <person name="McKernan K."/>
            <person name="Mendez-Lago M."/>
            <person name="Minx P."/>
            <person name="Mollenhauer M.U."/>
            <person name="Montooth K."/>
            <person name="Mount S.M."/>
            <person name="Mu X."/>
            <person name="Myers E."/>
            <person name="Negre B."/>
            <person name="Newfeld S."/>
            <person name="Nielsen R."/>
            <person name="Noor M.A."/>
            <person name="O'Grady P."/>
            <person name="Pachter L."/>
            <person name="Papaceit M."/>
            <person name="Parisi M.J."/>
            <person name="Parisi M."/>
            <person name="Parts L."/>
            <person name="Pedersen J.S."/>
            <person name="Pesole G."/>
            <person name="Phillippy A.M."/>
            <person name="Ponting C.P."/>
            <person name="Pop M."/>
            <person name="Porcelli D."/>
            <person name="Powell J.R."/>
            <person name="Prohaska S."/>
            <person name="Pruitt K."/>
            <person name="Puig M."/>
            <person name="Quesneville H."/>
            <person name="Ram K.R."/>
            <person name="Rand D."/>
            <person name="Rasmussen M.D."/>
            <person name="Reed L.K."/>
            <person name="Reenan R."/>
            <person name="Reily A."/>
            <person name="Remington K.A."/>
            <person name="Rieger T.T."/>
            <person name="Ritchie M.G."/>
            <person name="Robin C."/>
            <person name="Rogers Y.H."/>
            <person name="Rohde C."/>
            <person name="Rozas J."/>
            <person name="Rubenfield M.J."/>
            <person name="Ruiz A."/>
            <person name="Russo S."/>
            <person name="Salzberg S.L."/>
            <person name="Sanchez-Gracia A."/>
            <person name="Saranga D.J."/>
            <person name="Sato H."/>
            <person name="Schaeffer S.W."/>
            <person name="Schatz M.C."/>
            <person name="Schlenke T."/>
            <person name="Schwartz R."/>
            <person name="Segarra C."/>
            <person name="Singh R.S."/>
            <person name="Sirot L."/>
            <person name="Sirota M."/>
            <person name="Sisneros N.B."/>
            <person name="Smith C.D."/>
            <person name="Smith T.F."/>
            <person name="Spieth J."/>
            <person name="Stage D.E."/>
            <person name="Stark A."/>
            <person name="Stephan W."/>
            <person name="Strausberg R.L."/>
            <person name="Strempel S."/>
            <person name="Sturgill D."/>
            <person name="Sutton G."/>
            <person name="Sutton G.G."/>
            <person name="Tao W."/>
            <person name="Teichmann S."/>
            <person name="Tobari Y.N."/>
            <person name="Tomimura Y."/>
            <person name="Tsolas J.M."/>
            <person name="Valente V.L."/>
            <person name="Venter E."/>
            <person name="Venter J.C."/>
            <person name="Vicario S."/>
            <person name="Vieira F.G."/>
            <person name="Vilella A.J."/>
            <person name="Villasante A."/>
            <person name="Walenz B."/>
            <person name="Wang J."/>
            <person name="Wasserman M."/>
            <person name="Watts T."/>
            <person name="Wilson D."/>
            <person name="Wilson R.K."/>
            <person name="Wing R.A."/>
            <person name="Wolfner M.F."/>
            <person name="Wong A."/>
            <person name="Wong G.K."/>
            <person name="Wu C.I."/>
            <person name="Wu G."/>
            <person name="Yamamoto D."/>
            <person name="Yang H.P."/>
            <person name="Yang S.P."/>
            <person name="Yorke J.A."/>
            <person name="Yoshida K."/>
            <person name="Zdobnov E."/>
            <person name="Zhang P."/>
            <person name="Zhang Y."/>
            <person name="Zimin A.V."/>
            <person name="Baldwin J."/>
            <person name="Abdouelleil A."/>
            <person name="Abdulkadir J."/>
            <person name="Abebe A."/>
            <person name="Abera B."/>
            <person name="Abreu J."/>
            <person name="Acer S.C."/>
            <person name="Aftuck L."/>
            <person name="Alexander A."/>
            <person name="An P."/>
            <person name="Anderson E."/>
            <person name="Anderson S."/>
            <person name="Arachi H."/>
            <person name="Azer M."/>
            <person name="Bachantsang P."/>
            <person name="Barry A."/>
            <person name="Bayul T."/>
            <person name="Berlin A."/>
            <person name="Bessette D."/>
            <person name="Bloom T."/>
            <person name="Blye J."/>
            <person name="Boguslavskiy L."/>
            <person name="Bonnet C."/>
            <person name="Boukhgalter B."/>
            <person name="Bourzgui I."/>
            <person name="Brown A."/>
            <person name="Cahill P."/>
            <person name="Channer S."/>
            <person name="Cheshatsang Y."/>
            <person name="Chuda L."/>
            <person name="Citroen M."/>
            <person name="Collymore A."/>
            <person name="Cooke P."/>
            <person name="Costello M."/>
            <person name="D'Aco K."/>
            <person name="Daza R."/>
            <person name="De Haan G."/>
            <person name="DeGray S."/>
            <person name="DeMaso C."/>
            <person name="Dhargay N."/>
            <person name="Dooley K."/>
            <person name="Dooley E."/>
            <person name="Doricent M."/>
            <person name="Dorje P."/>
            <person name="Dorjee K."/>
            <person name="Dupes A."/>
            <person name="Elong R."/>
            <person name="Falk J."/>
            <person name="Farina A."/>
            <person name="Faro S."/>
            <person name="Ferguson D."/>
            <person name="Fisher S."/>
            <person name="Foley C.D."/>
            <person name="Franke A."/>
            <person name="Friedrich D."/>
            <person name="Gadbois L."/>
            <person name="Gearin G."/>
            <person name="Gearin C.R."/>
            <person name="Giannoukos G."/>
            <person name="Goode T."/>
            <person name="Graham J."/>
            <person name="Grandbois E."/>
            <person name="Grewal S."/>
            <person name="Gyaltsen K."/>
            <person name="Hafez N."/>
            <person name="Hagos B."/>
            <person name="Hall J."/>
            <person name="Henson C."/>
            <person name="Hollinger A."/>
            <person name="Honan T."/>
            <person name="Huard M.D."/>
            <person name="Hughes L."/>
            <person name="Hurhula B."/>
            <person name="Husby M.E."/>
            <person name="Kamat A."/>
            <person name="Kanga B."/>
            <person name="Kashin S."/>
            <person name="Khazanovich D."/>
            <person name="Kisner P."/>
            <person name="Lance K."/>
            <person name="Lara M."/>
            <person name="Lee W."/>
            <person name="Lennon N."/>
            <person name="Letendre F."/>
            <person name="LeVine R."/>
            <person name="Lipovsky A."/>
            <person name="Liu X."/>
            <person name="Liu J."/>
            <person name="Liu S."/>
            <person name="Lokyitsang T."/>
            <person name="Lokyitsang Y."/>
            <person name="Lubonja R."/>
            <person name="Lui A."/>
            <person name="MacDonald P."/>
            <person name="Magnisalis V."/>
            <person name="Maru K."/>
            <person name="Matthews C."/>
            <person name="McCusker W."/>
            <person name="McDonough S."/>
            <person name="Mehta T."/>
            <person name="Meldrim J."/>
            <person name="Meneus L."/>
            <person name="Mihai O."/>
            <person name="Mihalev A."/>
            <person name="Mihova T."/>
            <person name="Mittelman R."/>
            <person name="Mlenga V."/>
            <person name="Montmayeur A."/>
            <person name="Mulrain L."/>
            <person name="Navidi A."/>
            <person name="Naylor J."/>
            <person name="Negash T."/>
            <person name="Nguyen T."/>
            <person name="Nguyen N."/>
            <person name="Nicol R."/>
            <person name="Norbu C."/>
            <person name="Norbu N."/>
            <person name="Novod N."/>
            <person name="O'Neill B."/>
            <person name="Osman S."/>
            <person name="Markiewicz E."/>
            <person name="Oyono O.L."/>
            <person name="Patti C."/>
            <person name="Phunkhang P."/>
            <person name="Pierre F."/>
            <person name="Priest M."/>
            <person name="Raghuraman S."/>
            <person name="Rege F."/>
            <person name="Reyes R."/>
            <person name="Rise C."/>
            <person name="Rogov P."/>
            <person name="Ross K."/>
            <person name="Ryan E."/>
            <person name="Settipalli S."/>
            <person name="Shea T."/>
            <person name="Sherpa N."/>
            <person name="Shi L."/>
            <person name="Shih D."/>
            <person name="Sparrow T."/>
            <person name="Spaulding J."/>
            <person name="Stalker J."/>
            <person name="Stange-Thomann N."/>
            <person name="Stavropoulos S."/>
            <person name="Stone C."/>
            <person name="Strader C."/>
            <person name="Tesfaye S."/>
            <person name="Thomson T."/>
            <person name="Thoulutsang Y."/>
            <person name="Thoulutsang D."/>
            <person name="Topham K."/>
            <person name="Topping I."/>
            <person name="Tsamla T."/>
            <person name="Vassiliev H."/>
            <person name="Vo A."/>
            <person name="Wangchuk T."/>
            <person name="Wangdi T."/>
            <person name="Weiand M."/>
            <person name="Wilkinson J."/>
            <person name="Wilson A."/>
            <person name="Yadav S."/>
            <person name="Young G."/>
            <person name="Yu Q."/>
            <person name="Zembek L."/>
            <person name="Zhong D."/>
            <person name="Zimmer A."/>
            <person name="Zwirko Z."/>
            <person name="Jaffe D.B."/>
            <person name="Alvarez P."/>
            <person name="Brockman W."/>
            <person name="Butler J."/>
            <person name="Chin C."/>
            <person name="Gnerre S."/>
            <person name="Grabherr M."/>
            <person name="Kleber M."/>
            <person name="Mauceli E."/>
            <person name="MacCallum I."/>
        </authorList>
    </citation>
    <scope>NUCLEOTIDE SEQUENCE [LARGE SCALE GENOMIC DNA]</scope>
    <source>
        <strain evidence="2">Tucson 15287-2541.00</strain>
    </source>
</reference>
<proteinExistence type="predicted"/>
<dbReference type="EMBL" id="CH916373">
    <property type="protein sequence ID" value="EDV94367.1"/>
    <property type="molecule type" value="Genomic_DNA"/>
</dbReference>
<protein>
    <submittedName>
        <fullName evidence="1">GH20076</fullName>
    </submittedName>
</protein>
<organism evidence="2">
    <name type="scientific">Drosophila grimshawi</name>
    <name type="common">Hawaiian fruit fly</name>
    <name type="synonym">Idiomyia grimshawi</name>
    <dbReference type="NCBI Taxonomy" id="7222"/>
    <lineage>
        <taxon>Eukaryota</taxon>
        <taxon>Metazoa</taxon>
        <taxon>Ecdysozoa</taxon>
        <taxon>Arthropoda</taxon>
        <taxon>Hexapoda</taxon>
        <taxon>Insecta</taxon>
        <taxon>Pterygota</taxon>
        <taxon>Neoptera</taxon>
        <taxon>Endopterygota</taxon>
        <taxon>Diptera</taxon>
        <taxon>Brachycera</taxon>
        <taxon>Muscomorpha</taxon>
        <taxon>Ephydroidea</taxon>
        <taxon>Drosophilidae</taxon>
        <taxon>Drosophila</taxon>
        <taxon>Hawaiian Drosophila</taxon>
    </lineage>
</organism>
<dbReference type="AlphaFoldDB" id="B4JRH7"/>
<dbReference type="InParanoid" id="B4JRH7"/>
<sequence length="111" mass="11925">MCLPVTPAHNQQHINNIADHRIDQPPLIFADGRRSLAIFTMAYTETLPQTNIISSGCPAASEVSRKASSTGRVHTKDTVNGDDIVNHNSTLSSIAVNPFCQLCALKIVDAA</sequence>
<accession>B4JRH7</accession>
<evidence type="ECO:0000313" key="1">
    <source>
        <dbReference type="EMBL" id="EDV94367.1"/>
    </source>
</evidence>
<dbReference type="HOGENOM" id="CLU_2160955_0_0_1"/>
<keyword evidence="2" id="KW-1185">Reference proteome</keyword>
<name>B4JRH7_DROGR</name>